<keyword evidence="1" id="KW-0472">Membrane</keyword>
<comment type="caution">
    <text evidence="2">The sequence shown here is derived from an EMBL/GenBank/DDBJ whole genome shotgun (WGS) entry which is preliminary data.</text>
</comment>
<keyword evidence="3" id="KW-1185">Reference proteome</keyword>
<feature type="transmembrane region" description="Helical" evidence="1">
    <location>
        <begin position="25"/>
        <end position="48"/>
    </location>
</feature>
<reference evidence="2 3" key="1">
    <citation type="submission" date="2017-05" db="EMBL/GenBank/DDBJ databases">
        <title>Biotechnological potential of actinobacteria isolated from South African environments.</title>
        <authorList>
            <person name="Le Roes-Hill M."/>
            <person name="Prins A."/>
            <person name="Durrell K.A."/>
        </authorList>
    </citation>
    <scope>NUCLEOTIDE SEQUENCE [LARGE SCALE GENOMIC DNA]</scope>
    <source>
        <strain evidence="2">M26</strain>
    </source>
</reference>
<dbReference type="EMBL" id="NGFP01000468">
    <property type="protein sequence ID" value="OUC76969.1"/>
    <property type="molecule type" value="Genomic_DNA"/>
</dbReference>
<evidence type="ECO:0000313" key="2">
    <source>
        <dbReference type="EMBL" id="OUC76969.1"/>
    </source>
</evidence>
<gene>
    <name evidence="2" type="ORF">CA984_43665</name>
</gene>
<evidence type="ECO:0000256" key="1">
    <source>
        <dbReference type="SAM" id="Phobius"/>
    </source>
</evidence>
<accession>A0A243Q8U2</accession>
<proteinExistence type="predicted"/>
<feature type="transmembrane region" description="Helical" evidence="1">
    <location>
        <begin position="60"/>
        <end position="80"/>
    </location>
</feature>
<dbReference type="Proteomes" id="UP000194761">
    <property type="component" value="Unassembled WGS sequence"/>
</dbReference>
<protein>
    <submittedName>
        <fullName evidence="2">Uncharacterized protein</fullName>
    </submittedName>
</protein>
<keyword evidence="1" id="KW-0812">Transmembrane</keyword>
<dbReference type="AlphaFoldDB" id="A0A243Q8U2"/>
<feature type="non-terminal residue" evidence="2">
    <location>
        <position position="98"/>
    </location>
</feature>
<organism evidence="2 3">
    <name type="scientific">Streptosporangium minutum</name>
    <dbReference type="NCBI Taxonomy" id="569862"/>
    <lineage>
        <taxon>Bacteria</taxon>
        <taxon>Bacillati</taxon>
        <taxon>Actinomycetota</taxon>
        <taxon>Actinomycetes</taxon>
        <taxon>Streptosporangiales</taxon>
        <taxon>Streptosporangiaceae</taxon>
        <taxon>Streptosporangium</taxon>
    </lineage>
</organism>
<sequence length="98" mass="10319">MVPLFTCGIGTPFIMGHAAYRLRSAALTLATVLYGLGIGVFIVGAGIYGDSDLIPTWLDATMMIGLFGNWLGGLGHALIIRGSVFRQPAPPIPYPAQT</sequence>
<keyword evidence="1" id="KW-1133">Transmembrane helix</keyword>
<evidence type="ECO:0000313" key="3">
    <source>
        <dbReference type="Proteomes" id="UP000194761"/>
    </source>
</evidence>
<name>A0A243Q8U2_9ACTN</name>